<dbReference type="AlphaFoldDB" id="A0AAW9PYY8"/>
<feature type="domain" description="Response regulatory" evidence="22">
    <location>
        <begin position="558"/>
        <end position="679"/>
    </location>
</feature>
<keyword evidence="7" id="KW-0808">Transferase</keyword>
<name>A0AAW9PYY8_9CYAN</name>
<evidence type="ECO:0000256" key="13">
    <source>
        <dbReference type="ARBA" id="ARBA00023012"/>
    </source>
</evidence>
<dbReference type="SUPFAM" id="SSF47384">
    <property type="entry name" value="Homodimeric domain of signal transducing histidine kinase"/>
    <property type="match status" value="1"/>
</dbReference>
<dbReference type="InterPro" id="IPR003594">
    <property type="entry name" value="HATPase_dom"/>
</dbReference>
<dbReference type="SUPFAM" id="SSF52172">
    <property type="entry name" value="CheY-like"/>
    <property type="match status" value="2"/>
</dbReference>
<dbReference type="Gene3D" id="3.30.565.10">
    <property type="entry name" value="Histidine kinase-like ATPase, C-terminal domain"/>
    <property type="match status" value="1"/>
</dbReference>
<protein>
    <recommendedName>
        <fullName evidence="17">Circadian input-output histidine kinase CikA</fullName>
        <ecNumber evidence="4">2.7.13.3</ecNumber>
    </recommendedName>
    <alternativeName>
        <fullName evidence="16">Sensory/regulatory protein RpfC</fullName>
    </alternativeName>
</protein>
<evidence type="ECO:0000256" key="10">
    <source>
        <dbReference type="ARBA" id="ARBA00022777"/>
    </source>
</evidence>
<dbReference type="PROSITE" id="PS50894">
    <property type="entry name" value="HPT"/>
    <property type="match status" value="1"/>
</dbReference>
<dbReference type="GO" id="GO:0000155">
    <property type="term" value="F:phosphorelay sensor kinase activity"/>
    <property type="evidence" value="ECO:0007669"/>
    <property type="project" value="InterPro"/>
</dbReference>
<keyword evidence="12" id="KW-1133">Transmembrane helix</keyword>
<dbReference type="SUPFAM" id="SSF55874">
    <property type="entry name" value="ATPase domain of HSP90 chaperone/DNA topoisomerase II/histidine kinase"/>
    <property type="match status" value="1"/>
</dbReference>
<dbReference type="SMART" id="SM00448">
    <property type="entry name" value="REC"/>
    <property type="match status" value="2"/>
</dbReference>
<dbReference type="Gene3D" id="3.40.50.2300">
    <property type="match status" value="2"/>
</dbReference>
<dbReference type="InterPro" id="IPR003661">
    <property type="entry name" value="HisK_dim/P_dom"/>
</dbReference>
<keyword evidence="8" id="KW-0812">Transmembrane</keyword>
<evidence type="ECO:0000313" key="24">
    <source>
        <dbReference type="EMBL" id="MEE3715801.1"/>
    </source>
</evidence>
<keyword evidence="14" id="KW-0472">Membrane</keyword>
<feature type="modified residue" description="Phosphohistidine" evidence="18">
    <location>
        <position position="751"/>
    </location>
</feature>
<dbReference type="InterPro" id="IPR000014">
    <property type="entry name" value="PAS"/>
</dbReference>
<proteinExistence type="inferred from homology"/>
<evidence type="ECO:0000256" key="16">
    <source>
        <dbReference type="ARBA" id="ARBA00068150"/>
    </source>
</evidence>
<gene>
    <name evidence="24" type="ORF">V2H45_03460</name>
</gene>
<comment type="similarity">
    <text evidence="3">In the N-terminal section; belongs to the phytochrome family.</text>
</comment>
<keyword evidence="10" id="KW-0418">Kinase</keyword>
<dbReference type="InterPro" id="IPR001789">
    <property type="entry name" value="Sig_transdc_resp-reg_receiver"/>
</dbReference>
<dbReference type="InterPro" id="IPR004358">
    <property type="entry name" value="Sig_transdc_His_kin-like_C"/>
</dbReference>
<dbReference type="SUPFAM" id="SSF47226">
    <property type="entry name" value="Histidine-containing phosphotransfer domain, HPT domain"/>
    <property type="match status" value="1"/>
</dbReference>
<dbReference type="Pfam" id="PF00072">
    <property type="entry name" value="Response_reg"/>
    <property type="match status" value="2"/>
</dbReference>
<dbReference type="CDD" id="cd16922">
    <property type="entry name" value="HATPase_EvgS-ArcB-TorS-like"/>
    <property type="match status" value="1"/>
</dbReference>
<evidence type="ECO:0000256" key="1">
    <source>
        <dbReference type="ARBA" id="ARBA00000085"/>
    </source>
</evidence>
<comment type="catalytic activity">
    <reaction evidence="1">
        <text>ATP + protein L-histidine = ADP + protein N-phospho-L-histidine.</text>
        <dbReference type="EC" id="2.7.13.3"/>
    </reaction>
</comment>
<dbReference type="Gene3D" id="3.30.450.20">
    <property type="entry name" value="PAS domain"/>
    <property type="match status" value="1"/>
</dbReference>
<dbReference type="SMART" id="SM00387">
    <property type="entry name" value="HATPase_c"/>
    <property type="match status" value="1"/>
</dbReference>
<dbReference type="RefSeq" id="WP_330482225.1">
    <property type="nucleotide sequence ID" value="NZ_JAZBJZ010000008.1"/>
</dbReference>
<feature type="domain" description="HPt" evidence="23">
    <location>
        <begin position="712"/>
        <end position="806"/>
    </location>
</feature>
<evidence type="ECO:0000256" key="17">
    <source>
        <dbReference type="ARBA" id="ARBA00074306"/>
    </source>
</evidence>
<dbReference type="PROSITE" id="PS50110">
    <property type="entry name" value="RESPONSE_REGULATORY"/>
    <property type="match status" value="2"/>
</dbReference>
<feature type="domain" description="Response regulatory" evidence="22">
    <location>
        <begin position="8"/>
        <end position="124"/>
    </location>
</feature>
<comment type="subcellular location">
    <subcellularLocation>
        <location evidence="2">Cell membrane</location>
        <topology evidence="2">Multi-pass membrane protein</topology>
    </subcellularLocation>
</comment>
<evidence type="ECO:0000256" key="18">
    <source>
        <dbReference type="PROSITE-ProRule" id="PRU00110"/>
    </source>
</evidence>
<evidence type="ECO:0000256" key="9">
    <source>
        <dbReference type="ARBA" id="ARBA00022741"/>
    </source>
</evidence>
<keyword evidence="11" id="KW-0067">ATP-binding</keyword>
<organism evidence="24 25">
    <name type="scientific">Tumidithrix elongata BACA0141</name>
    <dbReference type="NCBI Taxonomy" id="2716417"/>
    <lineage>
        <taxon>Bacteria</taxon>
        <taxon>Bacillati</taxon>
        <taxon>Cyanobacteriota</taxon>
        <taxon>Cyanophyceae</taxon>
        <taxon>Pseudanabaenales</taxon>
        <taxon>Pseudanabaenaceae</taxon>
        <taxon>Tumidithrix</taxon>
        <taxon>Tumidithrix elongata</taxon>
    </lineage>
</organism>
<evidence type="ECO:0000256" key="3">
    <source>
        <dbReference type="ARBA" id="ARBA00006402"/>
    </source>
</evidence>
<evidence type="ECO:0000256" key="8">
    <source>
        <dbReference type="ARBA" id="ARBA00022692"/>
    </source>
</evidence>
<dbReference type="PANTHER" id="PTHR45339:SF1">
    <property type="entry name" value="HYBRID SIGNAL TRANSDUCTION HISTIDINE KINASE J"/>
    <property type="match status" value="1"/>
</dbReference>
<dbReference type="GO" id="GO:0005524">
    <property type="term" value="F:ATP binding"/>
    <property type="evidence" value="ECO:0007669"/>
    <property type="project" value="UniProtKB-KW"/>
</dbReference>
<evidence type="ECO:0000256" key="20">
    <source>
        <dbReference type="SAM" id="Coils"/>
    </source>
</evidence>
<dbReference type="CDD" id="cd17546">
    <property type="entry name" value="REC_hyHK_CKI1_RcsC-like"/>
    <property type="match status" value="1"/>
</dbReference>
<keyword evidence="20" id="KW-0175">Coiled coil</keyword>
<dbReference type="Pfam" id="PF01627">
    <property type="entry name" value="Hpt"/>
    <property type="match status" value="1"/>
</dbReference>
<dbReference type="Proteomes" id="UP001333818">
    <property type="component" value="Unassembled WGS sequence"/>
</dbReference>
<dbReference type="CDD" id="cd00082">
    <property type="entry name" value="HisKA"/>
    <property type="match status" value="1"/>
</dbReference>
<dbReference type="Gene3D" id="1.10.287.130">
    <property type="match status" value="1"/>
</dbReference>
<evidence type="ECO:0000256" key="14">
    <source>
        <dbReference type="ARBA" id="ARBA00023136"/>
    </source>
</evidence>
<dbReference type="EC" id="2.7.13.3" evidence="4"/>
<dbReference type="Gene3D" id="1.20.120.160">
    <property type="entry name" value="HPT domain"/>
    <property type="match status" value="1"/>
</dbReference>
<evidence type="ECO:0000313" key="25">
    <source>
        <dbReference type="Proteomes" id="UP001333818"/>
    </source>
</evidence>
<sequence>MVDICSKKILVIEDDPYIRENIQDVLILERFETITAENGLIGLQQARDHSPDLIVCDMMMPELDGYGVLQALRQDPTTATIPLIFLTAKADRADIRQGMELGADDYLAKPLKPEELLKAIATRLEKKAIFDQLVTLQELLAQQNNELQYSNALLKAQKESSLDGILATDEQGRIFSYNRRFCKMWNLEQELSDPKLESSLLLSRVDLPDTLMNLIEQGYENADQVIHGEVNIDAKVFEYYTSPVSSPEHKFLGLIWSFRDITERKLAEIRQTELLKEVQQAKEEAELAARAKADFLAMMSHEIRTPINGVLGVTQLLATTDLTPEQYKYVRTAQVSGEILLTVVNDILDFSKIDSGKLELEHQPLDIRAVVRDIYELISPKIQEKNLHLHYNIAPDIPTYILGDVTRLRQILLNLINNAVKFTEAGEVEVSVKLETPQALPPQGEEVMILFSIRDTGIGISEEDVSRLFQAFTQANIATARKYGGTGLGLVICSRLIEMMKGWIWVESKEGEGSTFYFTIASEITDQIPEDSKLVSSLQPLSSRLNQGQKLGEVLPLNILLAEDNVINQELAIAMLGKMGYQADVVGNGQDAIEAVQHKQYDILFTDIQMPKLDGLETANFLTKNWADLLLPYPRPKIIAMTASALQGDREMCLQAGMDDYISKPILFDAFQRMVEKWGQGIDQPSQEEGDRLDTVEAIEPSAIQSLRDIDPRLVERMINLFLKEESPPLMARLRENIKKVDLPEIYHVAHTLKGCSYILGAKKLGDLLLSIEMKGKKNDSSDIESLMQQVEVEYLTVTQELQKFL</sequence>
<comment type="subunit">
    <text evidence="15">At low DSF concentrations, interacts with RpfF.</text>
</comment>
<dbReference type="PANTHER" id="PTHR45339">
    <property type="entry name" value="HYBRID SIGNAL TRANSDUCTION HISTIDINE KINASE J"/>
    <property type="match status" value="1"/>
</dbReference>
<keyword evidence="6 19" id="KW-0597">Phosphoprotein</keyword>
<dbReference type="GO" id="GO:0005886">
    <property type="term" value="C:plasma membrane"/>
    <property type="evidence" value="ECO:0007669"/>
    <property type="project" value="UniProtKB-SubCell"/>
</dbReference>
<keyword evidence="13" id="KW-0902">Two-component regulatory system</keyword>
<dbReference type="EMBL" id="JAZBJZ010000008">
    <property type="protein sequence ID" value="MEE3715801.1"/>
    <property type="molecule type" value="Genomic_DNA"/>
</dbReference>
<dbReference type="InterPro" id="IPR036097">
    <property type="entry name" value="HisK_dim/P_sf"/>
</dbReference>
<evidence type="ECO:0000256" key="11">
    <source>
        <dbReference type="ARBA" id="ARBA00022840"/>
    </source>
</evidence>
<dbReference type="Pfam" id="PF00512">
    <property type="entry name" value="HisKA"/>
    <property type="match status" value="1"/>
</dbReference>
<dbReference type="Pfam" id="PF02518">
    <property type="entry name" value="HATPase_c"/>
    <property type="match status" value="1"/>
</dbReference>
<evidence type="ECO:0000256" key="2">
    <source>
        <dbReference type="ARBA" id="ARBA00004651"/>
    </source>
</evidence>
<keyword evidence="5" id="KW-1003">Cell membrane</keyword>
<dbReference type="FunFam" id="1.10.287.130:FF:000002">
    <property type="entry name" value="Two-component osmosensing histidine kinase"/>
    <property type="match status" value="1"/>
</dbReference>
<dbReference type="InterPro" id="IPR036890">
    <property type="entry name" value="HATPase_C_sf"/>
</dbReference>
<dbReference type="SUPFAM" id="SSF55785">
    <property type="entry name" value="PYP-like sensor domain (PAS domain)"/>
    <property type="match status" value="1"/>
</dbReference>
<accession>A0AAW9PYY8</accession>
<dbReference type="InterPro" id="IPR035965">
    <property type="entry name" value="PAS-like_dom_sf"/>
</dbReference>
<dbReference type="NCBIfam" id="TIGR00229">
    <property type="entry name" value="sensory_box"/>
    <property type="match status" value="1"/>
</dbReference>
<feature type="coiled-coil region" evidence="20">
    <location>
        <begin position="264"/>
        <end position="291"/>
    </location>
</feature>
<evidence type="ECO:0000256" key="7">
    <source>
        <dbReference type="ARBA" id="ARBA00022679"/>
    </source>
</evidence>
<dbReference type="PRINTS" id="PR00344">
    <property type="entry name" value="BCTRLSENSOR"/>
</dbReference>
<feature type="domain" description="Histidine kinase" evidence="21">
    <location>
        <begin position="298"/>
        <end position="524"/>
    </location>
</feature>
<evidence type="ECO:0000256" key="19">
    <source>
        <dbReference type="PROSITE-ProRule" id="PRU00169"/>
    </source>
</evidence>
<feature type="modified residue" description="4-aspartylphosphate" evidence="19">
    <location>
        <position position="607"/>
    </location>
</feature>
<dbReference type="InterPro" id="IPR008207">
    <property type="entry name" value="Sig_transdc_His_kin_Hpt_dom"/>
</dbReference>
<reference evidence="24" key="1">
    <citation type="submission" date="2024-01" db="EMBL/GenBank/DDBJ databases">
        <title>Bank of Algae and Cyanobacteria of the Azores (BACA) strain genomes.</title>
        <authorList>
            <person name="Luz R."/>
            <person name="Cordeiro R."/>
            <person name="Fonseca A."/>
            <person name="Goncalves V."/>
        </authorList>
    </citation>
    <scope>NUCLEOTIDE SEQUENCE</scope>
    <source>
        <strain evidence="24">BACA0141</strain>
    </source>
</reference>
<keyword evidence="9" id="KW-0547">Nucleotide-binding</keyword>
<dbReference type="SMART" id="SM00388">
    <property type="entry name" value="HisKA"/>
    <property type="match status" value="1"/>
</dbReference>
<comment type="caution">
    <text evidence="24">The sequence shown here is derived from an EMBL/GenBank/DDBJ whole genome shotgun (WGS) entry which is preliminary data.</text>
</comment>
<evidence type="ECO:0000256" key="12">
    <source>
        <dbReference type="ARBA" id="ARBA00022989"/>
    </source>
</evidence>
<feature type="modified residue" description="4-aspartylphosphate" evidence="19">
    <location>
        <position position="57"/>
    </location>
</feature>
<dbReference type="InterPro" id="IPR011006">
    <property type="entry name" value="CheY-like_superfamily"/>
</dbReference>
<evidence type="ECO:0000256" key="15">
    <source>
        <dbReference type="ARBA" id="ARBA00064003"/>
    </source>
</evidence>
<evidence type="ECO:0000256" key="4">
    <source>
        <dbReference type="ARBA" id="ARBA00012438"/>
    </source>
</evidence>
<evidence type="ECO:0000259" key="23">
    <source>
        <dbReference type="PROSITE" id="PS50894"/>
    </source>
</evidence>
<evidence type="ECO:0000259" key="21">
    <source>
        <dbReference type="PROSITE" id="PS50109"/>
    </source>
</evidence>
<dbReference type="PROSITE" id="PS50109">
    <property type="entry name" value="HIS_KIN"/>
    <property type="match status" value="1"/>
</dbReference>
<evidence type="ECO:0000256" key="5">
    <source>
        <dbReference type="ARBA" id="ARBA00022475"/>
    </source>
</evidence>
<evidence type="ECO:0000259" key="22">
    <source>
        <dbReference type="PROSITE" id="PS50110"/>
    </source>
</evidence>
<dbReference type="InterPro" id="IPR036641">
    <property type="entry name" value="HPT_dom_sf"/>
</dbReference>
<dbReference type="FunFam" id="3.30.565.10:FF:000010">
    <property type="entry name" value="Sensor histidine kinase RcsC"/>
    <property type="match status" value="1"/>
</dbReference>
<evidence type="ECO:0000256" key="6">
    <source>
        <dbReference type="ARBA" id="ARBA00022553"/>
    </source>
</evidence>
<dbReference type="InterPro" id="IPR005467">
    <property type="entry name" value="His_kinase_dom"/>
</dbReference>
<keyword evidence="25" id="KW-1185">Reference proteome</keyword>